<feature type="transmembrane region" description="Helical" evidence="1">
    <location>
        <begin position="39"/>
        <end position="55"/>
    </location>
</feature>
<evidence type="ECO:0000313" key="3">
    <source>
        <dbReference type="Proteomes" id="UP001199314"/>
    </source>
</evidence>
<evidence type="ECO:0008006" key="4">
    <source>
        <dbReference type="Google" id="ProtNLM"/>
    </source>
</evidence>
<keyword evidence="3" id="KW-1185">Reference proteome</keyword>
<evidence type="ECO:0000256" key="1">
    <source>
        <dbReference type="SAM" id="Phobius"/>
    </source>
</evidence>
<dbReference type="EMBL" id="JAIQZE010000021">
    <property type="protein sequence ID" value="MBZ9779897.1"/>
    <property type="molecule type" value="Genomic_DNA"/>
</dbReference>
<reference evidence="3" key="1">
    <citation type="submission" date="2023-07" db="EMBL/GenBank/DDBJ databases">
        <title>Novel species isolated from saline lakes on Tibetan Plateau.</title>
        <authorList>
            <person name="Lu H."/>
        </authorList>
    </citation>
    <scope>NUCLEOTIDE SEQUENCE [LARGE SCALE GENOMIC DNA]</scope>
    <source>
        <strain evidence="3">CAK8W</strain>
    </source>
</reference>
<keyword evidence="1" id="KW-1133">Transmembrane helix</keyword>
<keyword evidence="1" id="KW-0472">Membrane</keyword>
<comment type="caution">
    <text evidence="2">The sequence shown here is derived from an EMBL/GenBank/DDBJ whole genome shotgun (WGS) entry which is preliminary data.</text>
</comment>
<dbReference type="Proteomes" id="UP001199314">
    <property type="component" value="Unassembled WGS sequence"/>
</dbReference>
<accession>A0ABS7XPM4</accession>
<evidence type="ECO:0000313" key="2">
    <source>
        <dbReference type="EMBL" id="MBZ9779897.1"/>
    </source>
</evidence>
<protein>
    <recommendedName>
        <fullName evidence="4">Cardiolipin synthase N-terminal domain-containing protein</fullName>
    </recommendedName>
</protein>
<dbReference type="RefSeq" id="WP_224462227.1">
    <property type="nucleotide sequence ID" value="NZ_JAIQZE010000021.1"/>
</dbReference>
<proteinExistence type="predicted"/>
<organism evidence="2 3">
    <name type="scientific">Psychroflexus longus</name>
    <dbReference type="NCBI Taxonomy" id="2873596"/>
    <lineage>
        <taxon>Bacteria</taxon>
        <taxon>Pseudomonadati</taxon>
        <taxon>Bacteroidota</taxon>
        <taxon>Flavobacteriia</taxon>
        <taxon>Flavobacteriales</taxon>
        <taxon>Flavobacteriaceae</taxon>
        <taxon>Psychroflexus</taxon>
    </lineage>
</organism>
<name>A0ABS7XPM4_9FLAO</name>
<gene>
    <name evidence="2" type="ORF">LB452_13290</name>
</gene>
<sequence length="85" mass="9681">MKPILILLFLILGFWSVITTFRAIYLILTNEFNGSKSTWILISMIGVIGPILWITKGKKLIVKTNSIKNGQKIAEKNFQVENKTE</sequence>
<keyword evidence="1" id="KW-0812">Transmembrane</keyword>